<dbReference type="InterPro" id="IPR015943">
    <property type="entry name" value="WD40/YVTN_repeat-like_dom_sf"/>
</dbReference>
<evidence type="ECO:0000313" key="3">
    <source>
        <dbReference type="Proteomes" id="UP000245124"/>
    </source>
</evidence>
<proteinExistence type="predicted"/>
<dbReference type="SMART" id="SM00320">
    <property type="entry name" value="WD40"/>
    <property type="match status" value="5"/>
</dbReference>
<dbReference type="EMBL" id="BDUD01000002">
    <property type="protein sequence ID" value="GBG22778.1"/>
    <property type="molecule type" value="Genomic_DNA"/>
</dbReference>
<accession>A0A2R5FZ81</accession>
<name>A0A2R5FZ81_NOSCO</name>
<evidence type="ECO:0000313" key="2">
    <source>
        <dbReference type="EMBL" id="GBG22778.1"/>
    </source>
</evidence>
<keyword evidence="3" id="KW-1185">Reference proteome</keyword>
<evidence type="ECO:0000256" key="1">
    <source>
        <dbReference type="PROSITE-ProRule" id="PRU00221"/>
    </source>
</evidence>
<dbReference type="Pfam" id="PF00400">
    <property type="entry name" value="WD40"/>
    <property type="match status" value="2"/>
</dbReference>
<feature type="repeat" description="WD" evidence="1">
    <location>
        <begin position="650"/>
        <end position="674"/>
    </location>
</feature>
<dbReference type="PANTHER" id="PTHR19879:SF1">
    <property type="entry name" value="CANNONBALL-RELATED"/>
    <property type="match status" value="1"/>
</dbReference>
<dbReference type="InterPro" id="IPR036322">
    <property type="entry name" value="WD40_repeat_dom_sf"/>
</dbReference>
<reference evidence="2 3" key="1">
    <citation type="submission" date="2017-06" db="EMBL/GenBank/DDBJ databases">
        <title>Genome sequencing of cyanobaciteial culture collection at National Institute for Environmental Studies (NIES).</title>
        <authorList>
            <person name="Hirose Y."/>
            <person name="Shimura Y."/>
            <person name="Fujisawa T."/>
            <person name="Nakamura Y."/>
            <person name="Kawachi M."/>
        </authorList>
    </citation>
    <scope>NUCLEOTIDE SEQUENCE [LARGE SCALE GENOMIC DNA]</scope>
    <source>
        <strain evidence="2 3">NIES-4072</strain>
    </source>
</reference>
<dbReference type="SUPFAM" id="SSF50978">
    <property type="entry name" value="WD40 repeat-like"/>
    <property type="match status" value="1"/>
</dbReference>
<comment type="caution">
    <text evidence="2">The sequence shown here is derived from an EMBL/GenBank/DDBJ whole genome shotgun (WGS) entry which is preliminary data.</text>
</comment>
<feature type="repeat" description="WD" evidence="1">
    <location>
        <begin position="393"/>
        <end position="425"/>
    </location>
</feature>
<dbReference type="PANTHER" id="PTHR19879">
    <property type="entry name" value="TRANSCRIPTION INITIATION FACTOR TFIID"/>
    <property type="match status" value="1"/>
</dbReference>
<sequence>MANSISTTISEQVVKFKPGGTPASFNITVTNDSDRFVAFQLEIIAAGADIISGLRWYSLSPEVSAKKPPGDSTRFTVMITDSPVPGFVGIMNLTVRIFSLELGLGEDTREVVRLIVEQSKGYTPVKVTLPVATFSASPKELKEIPVSVYNPNQLTADVVLSFLGVDQKWLVKGSKISLKIPPGEEKDRTFSCQLPNPSEVPSQPYPFTIEANLVDGPSSSTSGIIKVLTQGFIEFSCIPKEQQMPPSASAWWIPMWKCHSTIYILNFDNASNLKSDVMVQVEPEAGQSKSSWELLPEKANISPGETVQLQLVIKKRRHWWGGSRKLRFEVKASKSEADVKASKSEANIDIRNDTQFLKLNLLPVLPIWMQLLIGAGLLTIAWACSWLNPANRWYGHEKPVKSVQFNGTGESAISGSDDQKIIKWKSAGFLNPLINQFGGDLPSQGKAVRVVRYRPVDNNLLAAGLENGEIRIFNLAGADKKPINSLFFRKDDRVGTDDRVFALEFTKDSHFLFSGHGSGLVLQWDIQSDLEKGVSQNTTPFKRKKFDFAVSALALAGKEGKNLIIGGRFNQLWMWNLETDQVRSLSDPQGSKDDYIQSLAVAAYKPNLMATADTQGQITLWNLEQCLLTKDVQCTAYPLYKDKALGNKPVRSVAITRDGCYLASGGDDGRVMLWPLTIDGKRSSQFENVKQLRQYNKRVNSVDIKRQGKNIFVISGGDDTQVRIDVAPQVDTGCK</sequence>
<protein>
    <submittedName>
        <fullName evidence="2">Uncharacterized protein</fullName>
    </submittedName>
</protein>
<dbReference type="AlphaFoldDB" id="A0A2R5FZ81"/>
<dbReference type="OrthoDB" id="440879at2"/>
<dbReference type="RefSeq" id="WP_109012825.1">
    <property type="nucleotide sequence ID" value="NZ_BDUD01000002.1"/>
</dbReference>
<gene>
    <name evidence="2" type="ORF">NIES4072_64900</name>
</gene>
<dbReference type="GO" id="GO:0006367">
    <property type="term" value="P:transcription initiation at RNA polymerase II promoter"/>
    <property type="evidence" value="ECO:0007669"/>
    <property type="project" value="TreeGrafter"/>
</dbReference>
<keyword evidence="1" id="KW-0853">WD repeat</keyword>
<organism evidence="2 3">
    <name type="scientific">Nostoc commune NIES-4072</name>
    <dbReference type="NCBI Taxonomy" id="2005467"/>
    <lineage>
        <taxon>Bacteria</taxon>
        <taxon>Bacillati</taxon>
        <taxon>Cyanobacteriota</taxon>
        <taxon>Cyanophyceae</taxon>
        <taxon>Nostocales</taxon>
        <taxon>Nostocaceae</taxon>
        <taxon>Nostoc</taxon>
    </lineage>
</organism>
<dbReference type="Proteomes" id="UP000245124">
    <property type="component" value="Unassembled WGS sequence"/>
</dbReference>
<dbReference type="PROSITE" id="PS50082">
    <property type="entry name" value="WD_REPEATS_2"/>
    <property type="match status" value="2"/>
</dbReference>
<dbReference type="InterPro" id="IPR001680">
    <property type="entry name" value="WD40_rpt"/>
</dbReference>
<dbReference type="Gene3D" id="2.130.10.10">
    <property type="entry name" value="YVTN repeat-like/Quinoprotein amine dehydrogenase"/>
    <property type="match status" value="2"/>
</dbReference>